<dbReference type="Pfam" id="PF00435">
    <property type="entry name" value="Spectrin"/>
    <property type="match status" value="20"/>
</dbReference>
<evidence type="ECO:0000256" key="3">
    <source>
        <dbReference type="ARBA" id="ARBA00006826"/>
    </source>
</evidence>
<feature type="coiled-coil region" evidence="15">
    <location>
        <begin position="1155"/>
        <end position="1208"/>
    </location>
</feature>
<feature type="region of interest" description="Disordered" evidence="16">
    <location>
        <begin position="1"/>
        <end position="51"/>
    </location>
</feature>
<keyword evidence="20" id="KW-1185">Reference proteome</keyword>
<dbReference type="GO" id="GO:0051693">
    <property type="term" value="P:actin filament capping"/>
    <property type="evidence" value="ECO:0007669"/>
    <property type="project" value="UniProtKB-KW"/>
</dbReference>
<keyword evidence="10" id="KW-0106">Calcium</keyword>
<keyword evidence="8" id="KW-0479">Metal-binding</keyword>
<feature type="coiled-coil region" evidence="15">
    <location>
        <begin position="339"/>
        <end position="409"/>
    </location>
</feature>
<dbReference type="SMART" id="SM00054">
    <property type="entry name" value="EFh"/>
    <property type="match status" value="2"/>
</dbReference>
<feature type="coiled-coil region" evidence="15">
    <location>
        <begin position="1686"/>
        <end position="1713"/>
    </location>
</feature>
<feature type="domain" description="SH3" evidence="17">
    <location>
        <begin position="1016"/>
        <end position="1075"/>
    </location>
</feature>
<evidence type="ECO:0000256" key="13">
    <source>
        <dbReference type="ARBA" id="ARBA00023212"/>
    </source>
</evidence>
<dbReference type="InterPro" id="IPR036028">
    <property type="entry name" value="SH3-like_dom_sf"/>
</dbReference>
<comment type="caution">
    <text evidence="19">The sequence shown here is derived from an EMBL/GenBank/DDBJ whole genome shotgun (WGS) entry which is preliminary data.</text>
</comment>
<feature type="domain" description="EF-hand" evidence="18">
    <location>
        <begin position="2318"/>
        <end position="2353"/>
    </location>
</feature>
<keyword evidence="9" id="KW-0677">Repeat</keyword>
<comment type="similarity">
    <text evidence="3">Belongs to the spectrin family.</text>
</comment>
<evidence type="ECO:0000256" key="11">
    <source>
        <dbReference type="ARBA" id="ARBA00022860"/>
    </source>
</evidence>
<evidence type="ECO:0000256" key="1">
    <source>
        <dbReference type="ARBA" id="ARBA00004245"/>
    </source>
</evidence>
<dbReference type="SUPFAM" id="SSF46966">
    <property type="entry name" value="Spectrin repeat"/>
    <property type="match status" value="17"/>
</dbReference>
<gene>
    <name evidence="19" type="ORF">DGYR_LOCUS12353</name>
</gene>
<dbReference type="OrthoDB" id="6018565at2759"/>
<dbReference type="PANTHER" id="PTHR11915">
    <property type="entry name" value="SPECTRIN/FILAMIN RELATED CYTOSKELETAL PROTEIN"/>
    <property type="match status" value="1"/>
</dbReference>
<dbReference type="PROSITE" id="PS50002">
    <property type="entry name" value="SH3"/>
    <property type="match status" value="1"/>
</dbReference>
<dbReference type="SUPFAM" id="SSF50044">
    <property type="entry name" value="SH3-domain"/>
    <property type="match status" value="1"/>
</dbReference>
<proteinExistence type="inferred from homology"/>
<dbReference type="FunFam" id="1.20.58.60:FF:000013">
    <property type="entry name" value="Spectrin alpha chain, non-erythrocytic 1"/>
    <property type="match status" value="2"/>
</dbReference>
<dbReference type="GO" id="GO:0005938">
    <property type="term" value="C:cell cortex"/>
    <property type="evidence" value="ECO:0007669"/>
    <property type="project" value="UniProtKB-SubCell"/>
</dbReference>
<keyword evidence="5" id="KW-0117">Actin capping</keyword>
<keyword evidence="4 14" id="KW-0728">SH3 domain</keyword>
<sequence>MAEAEAQQMEEKMGGDETKETEQSQEPMTITIDDTEIPQESPMSPEQEAAPVREIHILETPSDIRNRREQVLNRYEAFKDASSAKRQRLEDAKQFLLFKNEADELELWIQDKLKTASDDSYKDPTNLQAKLQRHSAFEDEINAHKHTLDELDNDGGAMINNQHYKAEDIQKILDNLHNLWDALMKKSEEKRGKLEDALKLLQFMREYDEVMYWMNDREKQLTTTDFGSDLEQVEMLQKKFDELQKDLNNHEPRIEEVDKKGKVLIDDDHHDKELVAEKLAAMHDAWDELKDLALKRQDKLGGAHEIQRYKHNVDETLAWIAEKDNAVTSDDYGSDLPTVQALQRKHEVIERDLDALDKRVQQVNSEANRLAENHPDDADDIRAKQERVVNNWNDLKDKADDRKKNLENAYFLNRFLSDFRELMLWMGDMTTQITADDLAKDVGGAEALLERHQEHKGEMDAREDAFKTTAASGQKLLELDNYANEDDVRDKLVELAESKTKLTKLWEERKVLYEQCMDLQLYYRDTDQTSTWLAKQESFLHNNDLGDSLDSVESLIKKHEDFEKTLAAQDDKIKALDEFATKLIENEHYAKADVDERRRQLLERRDKLIFNSKTRRTKLNESHCYQMFERDCDEINIWMREKLKVASEQNYLDPTNIQGKLQKHSNFEAELQANKLRIDKVKDDGQKLVDDDHFASPQVKDRMTEVQNLWDQLIEVTERKGSKLQEANEQQQFNRTVEDVEVWLSEVEGQLMSEDFGKDLPSVQNLQKKHQILESDIGAHQERIDQIRASSAKFQEQGHFDLDNIKARESSAIGRYEKLSEPLNKRGSKLQDALRLQQFYRDCADEEEWIKEKQPLAASKNYGRDLIGVQNLQKKHQALALELSGHESRLQSVLNEGRKMMDEEHFAKKDIAERIRELEKLWDTLKTKAEDRNKTLDDSFQAQQYMAEANEAESWMREKEPIVGSKEYGRDEDAAEALLKKHEALMSDIDAYGTVIEGLREQANECKDTAVVVDEPNKEMVVAIYDYQEKSPREVSMKRGDQLVLLNETNDDWWKVELNDRQGFVPASYVKKIEPSLAAQQQADEYSIPSRQSQLEKQYDQLKQNGSQRRDKLQMHCEAYETHRNAAELMQWLDTKKKDVEEKEIQPDVANLDMSEKEQMQISDIQKEMKNKEARLYELNQIREKLTAKGETEAAERIRIQIEDLNARWAGLQTITAERAETLGTTYQVQRYHRDVNETMDWISDKQNAVAVENVGHDLASVQRLQRKHEGVERDLVALGDKVKELDETAKTLMNSHPDQVDAIYEHQRELNEKWNELTVKAGERKNKLADSYDLQNFMSVGNDLLSWIEQMMVQVSSEDLAKDVTGAEALVERHQEHKMEIDARAPLFQSFEDFGAKLIENEHYAKENVVEKLDEVANARKALDDAYKIRRAKLDQCLEMQHFIRDCEQAETWMAARESSLHQTDEEGRDSVDSLLKKHDDFDRAIATQEEKINSLQAFADELKQNDHYDTSGIEQRCQDVLERWQLLKNDMLESKSKLGEAQNMQQLSTDIDQMEMVLMEKLQAVQDESYKEPSHIPTQHRKHQAVVAEIDANKDRLQQTVVAAEKMIDKGKCSGTEDLIRQRITKLVEEWKVLTEKSRVKSEKLQALNQQRMYTAGVKDIEFWLGEVEHMLKNDDYGRDLATVENLVKKHKMLDADVNAHEDRVKDLNEQANVFLQSDEVDNREEIQNTITSINDRFQNVKELCQNRKEKLEEAFTLHQFLRDIDDEESWIKEKKLLATQSEYGRDLTGVRNWRKKHKRLEAELSGHEKQINEVHEAGEKLMEKSNLMTDGMEKRLRELDEAWNELKELANERDRKLKESLIFQELLANMEEEEAWITEKQHLLSTEDKDVSKDEDRTTLAAVQGLLKKHETFETDSKIHKDRCHEIIEEGEKLINDGNHNAEAIRTRCENLQTKIEQLESTAKLRKTRLIDDSAYLQFLWKTDVVESWIKDKETQVGSEDYGRDLSSVQTLLTKQETFDAGLQAFEKEGIQTITTLKDQLVEANHTQTISIEKRYEEVIKRWKQLLSDSDARKQRLLKLAEQYKQVEDLYLTFAKKSSAFSSWFENAEEDLTDPVRCNSIEEIKILRQAHKQFKDSLSAAERDFQALVDLDGQIKSYGVGANPYTWFTMQAMEDTWNNLQKIIKDRDNELEKEQTRQIENDDLRRKFAEEANQFHKWLTDTRSAMMECTGTLKEQLEATKQTAADVRAQRSQLKRLEDLGQMMEERLILDNRYTEHSTVGLAQQWDQLDQLGMRMQNNLHQQIQACDQHGVSEDALRDCMMLFKHFDKDKSGKLSHQELKSCLRAHGYNINVAEEGEVDPEFEAILNRVDPNRDGYISLQGFITFIIERETENVQSAEDVLKAFKALTSSDKPFITSKELYSNLTHEQASYCRQHMRLYVDPRTGEPIPDHYDFEDFTRSLYIQ</sequence>
<evidence type="ECO:0000256" key="9">
    <source>
        <dbReference type="ARBA" id="ARBA00022737"/>
    </source>
</evidence>
<dbReference type="SMART" id="SM00150">
    <property type="entry name" value="SPEC"/>
    <property type="match status" value="20"/>
</dbReference>
<dbReference type="Gene3D" id="1.20.58.60">
    <property type="match status" value="19"/>
</dbReference>
<evidence type="ECO:0000256" key="5">
    <source>
        <dbReference type="ARBA" id="ARBA00022467"/>
    </source>
</evidence>
<dbReference type="FunFam" id="1.20.58.60:FF:000078">
    <property type="entry name" value="Spectrin alpha chain, non-erythrocytic 1"/>
    <property type="match status" value="1"/>
</dbReference>
<organism evidence="19 20">
    <name type="scientific">Dimorphilus gyrociliatus</name>
    <dbReference type="NCBI Taxonomy" id="2664684"/>
    <lineage>
        <taxon>Eukaryota</taxon>
        <taxon>Metazoa</taxon>
        <taxon>Spiralia</taxon>
        <taxon>Lophotrochozoa</taxon>
        <taxon>Annelida</taxon>
        <taxon>Polychaeta</taxon>
        <taxon>Polychaeta incertae sedis</taxon>
        <taxon>Dinophilidae</taxon>
        <taxon>Dimorphilus</taxon>
    </lineage>
</organism>
<dbReference type="CDD" id="cd00051">
    <property type="entry name" value="EFh"/>
    <property type="match status" value="1"/>
</dbReference>
<keyword evidence="11" id="KW-0112">Calmodulin-binding</keyword>
<feature type="coiled-coil region" evidence="15">
    <location>
        <begin position="1945"/>
        <end position="1972"/>
    </location>
</feature>
<reference evidence="19 20" key="1">
    <citation type="submission" date="2020-08" db="EMBL/GenBank/DDBJ databases">
        <authorList>
            <person name="Hejnol A."/>
        </authorList>
    </citation>
    <scope>NUCLEOTIDE SEQUENCE [LARGE SCALE GENOMIC DNA]</scope>
</reference>
<dbReference type="PRINTS" id="PR01887">
    <property type="entry name" value="SPECTRNALPHA"/>
</dbReference>
<dbReference type="GO" id="GO:0005516">
    <property type="term" value="F:calmodulin binding"/>
    <property type="evidence" value="ECO:0007669"/>
    <property type="project" value="UniProtKB-KW"/>
</dbReference>
<accession>A0A7I8W9S0</accession>
<dbReference type="InterPro" id="IPR014837">
    <property type="entry name" value="EF-hand_Ca_insen"/>
</dbReference>
<dbReference type="Pfam" id="PF00018">
    <property type="entry name" value="SH3_1"/>
    <property type="match status" value="1"/>
</dbReference>
<dbReference type="GO" id="GO:0005856">
    <property type="term" value="C:cytoskeleton"/>
    <property type="evidence" value="ECO:0007669"/>
    <property type="project" value="UniProtKB-SubCell"/>
</dbReference>
<name>A0A7I8W9S0_9ANNE</name>
<evidence type="ECO:0000259" key="18">
    <source>
        <dbReference type="PROSITE" id="PS50222"/>
    </source>
</evidence>
<dbReference type="SMART" id="SM01184">
    <property type="entry name" value="efhand_Ca_insen"/>
    <property type="match status" value="1"/>
</dbReference>
<evidence type="ECO:0000259" key="17">
    <source>
        <dbReference type="PROSITE" id="PS50002"/>
    </source>
</evidence>
<dbReference type="CDD" id="cd11808">
    <property type="entry name" value="SH3_Alpha_Spectrin"/>
    <property type="match status" value="1"/>
</dbReference>
<evidence type="ECO:0000256" key="12">
    <source>
        <dbReference type="ARBA" id="ARBA00023203"/>
    </source>
</evidence>
<dbReference type="Gene3D" id="2.30.30.40">
    <property type="entry name" value="SH3 Domains"/>
    <property type="match status" value="1"/>
</dbReference>
<keyword evidence="6" id="KW-0963">Cytoplasm</keyword>
<evidence type="ECO:0000256" key="4">
    <source>
        <dbReference type="ARBA" id="ARBA00022443"/>
    </source>
</evidence>
<dbReference type="InterPro" id="IPR018247">
    <property type="entry name" value="EF_Hand_1_Ca_BS"/>
</dbReference>
<evidence type="ECO:0000256" key="14">
    <source>
        <dbReference type="PROSITE-ProRule" id="PRU00192"/>
    </source>
</evidence>
<dbReference type="FunFam" id="1.20.58.60:FF:000020">
    <property type="entry name" value="Spectrin alpha chain, non-erythrocytic 1"/>
    <property type="match status" value="6"/>
</dbReference>
<feature type="domain" description="EF-hand" evidence="18">
    <location>
        <begin position="2361"/>
        <end position="2396"/>
    </location>
</feature>
<evidence type="ECO:0000256" key="2">
    <source>
        <dbReference type="ARBA" id="ARBA00004544"/>
    </source>
</evidence>
<dbReference type="InterPro" id="IPR002017">
    <property type="entry name" value="Spectrin_repeat"/>
</dbReference>
<keyword evidence="13" id="KW-0206">Cytoskeleton</keyword>
<comment type="subcellular location">
    <subcellularLocation>
        <location evidence="2">Cytoplasm</location>
        <location evidence="2">Cell cortex</location>
    </subcellularLocation>
    <subcellularLocation>
        <location evidence="1">Cytoplasm</location>
        <location evidence="1">Cytoskeleton</location>
    </subcellularLocation>
</comment>
<dbReference type="InterPro" id="IPR035825">
    <property type="entry name" value="Alpha_Spectrin_SH3"/>
</dbReference>
<evidence type="ECO:0000256" key="15">
    <source>
        <dbReference type="SAM" id="Coils"/>
    </source>
</evidence>
<evidence type="ECO:0000256" key="10">
    <source>
        <dbReference type="ARBA" id="ARBA00022837"/>
    </source>
</evidence>
<evidence type="ECO:0000256" key="7">
    <source>
        <dbReference type="ARBA" id="ARBA00022553"/>
    </source>
</evidence>
<feature type="compositionally biased region" description="Basic and acidic residues" evidence="16">
    <location>
        <begin position="9"/>
        <end position="22"/>
    </location>
</feature>
<dbReference type="FunFam" id="1.20.58.60:FF:000017">
    <property type="entry name" value="Spectrin alpha chain, non-erythrocytic 1"/>
    <property type="match status" value="2"/>
</dbReference>
<evidence type="ECO:0000313" key="20">
    <source>
        <dbReference type="Proteomes" id="UP000549394"/>
    </source>
</evidence>
<keyword evidence="15" id="KW-0175">Coiled coil</keyword>
<keyword evidence="7" id="KW-0597">Phosphoprotein</keyword>
<dbReference type="FunFam" id="1.20.58.60:FF:000007">
    <property type="entry name" value="Spectrin alpha chain non-erythrocytic 1"/>
    <property type="match status" value="2"/>
</dbReference>
<dbReference type="SUPFAM" id="SSF47473">
    <property type="entry name" value="EF-hand"/>
    <property type="match status" value="1"/>
</dbReference>
<dbReference type="PROSITE" id="PS50222">
    <property type="entry name" value="EF_HAND_2"/>
    <property type="match status" value="2"/>
</dbReference>
<protein>
    <submittedName>
        <fullName evidence="19">DgyrCDS13131</fullName>
    </submittedName>
</protein>
<dbReference type="InterPro" id="IPR002048">
    <property type="entry name" value="EF_hand_dom"/>
</dbReference>
<evidence type="ECO:0000256" key="6">
    <source>
        <dbReference type="ARBA" id="ARBA00022490"/>
    </source>
</evidence>
<dbReference type="CDD" id="cd00176">
    <property type="entry name" value="SPEC"/>
    <property type="match status" value="12"/>
</dbReference>
<dbReference type="EMBL" id="CAJFCJ010000024">
    <property type="protein sequence ID" value="CAD5124878.1"/>
    <property type="molecule type" value="Genomic_DNA"/>
</dbReference>
<dbReference type="InterPro" id="IPR018159">
    <property type="entry name" value="Spectrin/alpha-actinin"/>
</dbReference>
<evidence type="ECO:0000256" key="8">
    <source>
        <dbReference type="ARBA" id="ARBA00022723"/>
    </source>
</evidence>
<dbReference type="PRINTS" id="PR00452">
    <property type="entry name" value="SH3DOMAIN"/>
</dbReference>
<dbReference type="FunFam" id="1.10.238.10:FF:000020">
    <property type="entry name" value="spectrin alpha chain, non-erythrocytic 1"/>
    <property type="match status" value="1"/>
</dbReference>
<evidence type="ECO:0000256" key="16">
    <source>
        <dbReference type="SAM" id="MobiDB-lite"/>
    </source>
</evidence>
<dbReference type="SMART" id="SM00326">
    <property type="entry name" value="SH3"/>
    <property type="match status" value="1"/>
</dbReference>
<dbReference type="Pfam" id="PF08726">
    <property type="entry name" value="EFhand_Ca_insen"/>
    <property type="match status" value="1"/>
</dbReference>
<feature type="coiled-coil region" evidence="15">
    <location>
        <begin position="2240"/>
        <end position="2270"/>
    </location>
</feature>
<evidence type="ECO:0000313" key="19">
    <source>
        <dbReference type="EMBL" id="CAD5124878.1"/>
    </source>
</evidence>
<dbReference type="FunFam" id="1.20.58.60:FF:000043">
    <property type="entry name" value="Spectrin alpha chain, non-erythrocytic 1"/>
    <property type="match status" value="1"/>
</dbReference>
<dbReference type="PROSITE" id="PS00018">
    <property type="entry name" value="EF_HAND_1"/>
    <property type="match status" value="1"/>
</dbReference>
<keyword evidence="12" id="KW-0009">Actin-binding</keyword>
<dbReference type="InterPro" id="IPR011992">
    <property type="entry name" value="EF-hand-dom_pair"/>
</dbReference>
<dbReference type="Gene3D" id="1.10.238.10">
    <property type="entry name" value="EF-hand"/>
    <property type="match status" value="2"/>
</dbReference>
<feature type="coiled-coil region" evidence="15">
    <location>
        <begin position="1793"/>
        <end position="1862"/>
    </location>
</feature>
<dbReference type="InterPro" id="IPR001452">
    <property type="entry name" value="SH3_domain"/>
</dbReference>
<dbReference type="GO" id="GO:0003779">
    <property type="term" value="F:actin binding"/>
    <property type="evidence" value="ECO:0007669"/>
    <property type="project" value="UniProtKB-KW"/>
</dbReference>
<dbReference type="Pfam" id="PF13499">
    <property type="entry name" value="EF-hand_7"/>
    <property type="match status" value="1"/>
</dbReference>
<dbReference type="GO" id="GO:0005509">
    <property type="term" value="F:calcium ion binding"/>
    <property type="evidence" value="ECO:0007669"/>
    <property type="project" value="InterPro"/>
</dbReference>
<dbReference type="Proteomes" id="UP000549394">
    <property type="component" value="Unassembled WGS sequence"/>
</dbReference>